<comment type="caution">
    <text evidence="3">The sequence shown here is derived from an EMBL/GenBank/DDBJ whole genome shotgun (WGS) entry which is preliminary data.</text>
</comment>
<dbReference type="Proteomes" id="UP000649259">
    <property type="component" value="Unassembled WGS sequence"/>
</dbReference>
<proteinExistence type="predicted"/>
<accession>A0ABQ3SCD1</accession>
<dbReference type="EMBL" id="BNEB01000006">
    <property type="protein sequence ID" value="GHI65788.1"/>
    <property type="molecule type" value="Genomic_DNA"/>
</dbReference>
<name>A0ABQ3SCD1_9ACTN</name>
<feature type="compositionally biased region" description="Basic residues" evidence="1">
    <location>
        <begin position="65"/>
        <end position="75"/>
    </location>
</feature>
<feature type="compositionally biased region" description="Low complexity" evidence="1">
    <location>
        <begin position="94"/>
        <end position="114"/>
    </location>
</feature>
<evidence type="ECO:0000256" key="2">
    <source>
        <dbReference type="SAM" id="SignalP"/>
    </source>
</evidence>
<feature type="region of interest" description="Disordered" evidence="1">
    <location>
        <begin position="47"/>
        <end position="114"/>
    </location>
</feature>
<evidence type="ECO:0000256" key="1">
    <source>
        <dbReference type="SAM" id="MobiDB-lite"/>
    </source>
</evidence>
<feature type="signal peptide" evidence="2">
    <location>
        <begin position="1"/>
        <end position="28"/>
    </location>
</feature>
<evidence type="ECO:0000313" key="3">
    <source>
        <dbReference type="EMBL" id="GHI65788.1"/>
    </source>
</evidence>
<gene>
    <name evidence="3" type="ORF">Saso_74380</name>
</gene>
<keyword evidence="4" id="KW-1185">Reference proteome</keyword>
<organism evidence="3 4">
    <name type="scientific">Streptomyces asoensis</name>
    <dbReference type="NCBI Taxonomy" id="249586"/>
    <lineage>
        <taxon>Bacteria</taxon>
        <taxon>Bacillati</taxon>
        <taxon>Actinomycetota</taxon>
        <taxon>Actinomycetes</taxon>
        <taxon>Kitasatosporales</taxon>
        <taxon>Streptomycetaceae</taxon>
        <taxon>Streptomyces</taxon>
    </lineage>
</organism>
<reference evidence="4" key="1">
    <citation type="submission" date="2023-07" db="EMBL/GenBank/DDBJ databases">
        <title>Whole genome shotgun sequence of Streptomyces cacaoi subsp. asoensis NBRC 13813.</title>
        <authorList>
            <person name="Komaki H."/>
            <person name="Tamura T."/>
        </authorList>
    </citation>
    <scope>NUCLEOTIDE SEQUENCE [LARGE SCALE GENOMIC DNA]</scope>
    <source>
        <strain evidence="4">NBRC 13813</strain>
    </source>
</reference>
<sequence>MKVPARSVPAHTRCTTALSGLLSLRAMAAWIRKPAVANAGAVLWCGPPKSAGHRARPTPVASARSRSRPARRRLRSSPSGRSAGQASCSDVWMAASPATPSPGGAGAGTPAACAGAGETVAEEVATFSGGRPPENGAVGTAERGGAEMAGVLGLSGTVSRAVPATARAAVASSSRRGERAEGVVIAAGPLPRIPAWR</sequence>
<feature type="chain" id="PRO_5046572800" evidence="2">
    <location>
        <begin position="29"/>
        <end position="197"/>
    </location>
</feature>
<protein>
    <submittedName>
        <fullName evidence="3">Uncharacterized protein</fullName>
    </submittedName>
</protein>
<keyword evidence="2" id="KW-0732">Signal</keyword>
<evidence type="ECO:0000313" key="4">
    <source>
        <dbReference type="Proteomes" id="UP000649259"/>
    </source>
</evidence>